<name>A0ABU3MH86_9PROT</name>
<organism evidence="1 2">
    <name type="scientific">Roseomonas gilardii</name>
    <dbReference type="NCBI Taxonomy" id="257708"/>
    <lineage>
        <taxon>Bacteria</taxon>
        <taxon>Pseudomonadati</taxon>
        <taxon>Pseudomonadota</taxon>
        <taxon>Alphaproteobacteria</taxon>
        <taxon>Acetobacterales</taxon>
        <taxon>Roseomonadaceae</taxon>
        <taxon>Roseomonas</taxon>
    </lineage>
</organism>
<evidence type="ECO:0000313" key="1">
    <source>
        <dbReference type="EMBL" id="MDT8332070.1"/>
    </source>
</evidence>
<accession>A0ABU3MH86</accession>
<evidence type="ECO:0000313" key="2">
    <source>
        <dbReference type="Proteomes" id="UP001258945"/>
    </source>
</evidence>
<dbReference type="RefSeq" id="WP_314282632.1">
    <property type="nucleotide sequence ID" value="NZ_JAVVDO010000021.1"/>
</dbReference>
<gene>
    <name evidence="1" type="ORF">RQ831_13485</name>
</gene>
<keyword evidence="2" id="KW-1185">Reference proteome</keyword>
<reference evidence="1 2" key="1">
    <citation type="journal article" date="2019" name="Microb. Pathog.">
        <title>Comparison of VITEK 2, MALDI-TOF MS, 16S rRNA gene sequencing, and whole-genome sequencing for identification of Roseomonas mucosa.</title>
        <authorList>
            <person name="Rudolph W.W."/>
            <person name="Gunzer F."/>
            <person name="Trauth M."/>
            <person name="Bunk B."/>
            <person name="Bigge R."/>
            <person name="Schrottner P."/>
        </authorList>
    </citation>
    <scope>NUCLEOTIDE SEQUENCE [LARGE SCALE GENOMIC DNA]</scope>
    <source>
        <strain evidence="1 2">DSM 103800</strain>
    </source>
</reference>
<protein>
    <submittedName>
        <fullName evidence="1">Uncharacterized protein</fullName>
    </submittedName>
</protein>
<dbReference type="EMBL" id="JAVVDO010000021">
    <property type="protein sequence ID" value="MDT8332070.1"/>
    <property type="molecule type" value="Genomic_DNA"/>
</dbReference>
<proteinExistence type="predicted"/>
<sequence length="67" mass="7582">MVQDFPGRHLERQFLIDEHLRAATAALEAALVAPQRSVKARQMSKALAELAMAKKIQNEIEILEQKK</sequence>
<comment type="caution">
    <text evidence="1">The sequence shown here is derived from an EMBL/GenBank/DDBJ whole genome shotgun (WGS) entry which is preliminary data.</text>
</comment>
<dbReference type="Proteomes" id="UP001258945">
    <property type="component" value="Unassembled WGS sequence"/>
</dbReference>